<name>A0A0L8GMV5_OCTBM</name>
<dbReference type="EMBL" id="KQ421117">
    <property type="protein sequence ID" value="KOF78361.1"/>
    <property type="molecule type" value="Genomic_DNA"/>
</dbReference>
<evidence type="ECO:0000313" key="1">
    <source>
        <dbReference type="EMBL" id="KOF78361.1"/>
    </source>
</evidence>
<reference evidence="1" key="1">
    <citation type="submission" date="2015-07" db="EMBL/GenBank/DDBJ databases">
        <title>MeaNS - Measles Nucleotide Surveillance Program.</title>
        <authorList>
            <person name="Tran T."/>
            <person name="Druce J."/>
        </authorList>
    </citation>
    <scope>NUCLEOTIDE SEQUENCE</scope>
    <source>
        <strain evidence="1">UCB-OBI-ISO-001</strain>
        <tissue evidence="1">Gonad</tissue>
    </source>
</reference>
<gene>
    <name evidence="1" type="ORF">OCBIM_22030904mg</name>
</gene>
<protein>
    <submittedName>
        <fullName evidence="1">Uncharacterized protein</fullName>
    </submittedName>
</protein>
<proteinExistence type="predicted"/>
<sequence>MICLIFWKLINTFNFKISLISFNCKSQDIGSTLYNIIWNSHQRFLYLQIIYIVIFTRTII</sequence>
<dbReference type="AlphaFoldDB" id="A0A0L8GMV5"/>
<organism evidence="1">
    <name type="scientific">Octopus bimaculoides</name>
    <name type="common">California two-spotted octopus</name>
    <dbReference type="NCBI Taxonomy" id="37653"/>
    <lineage>
        <taxon>Eukaryota</taxon>
        <taxon>Metazoa</taxon>
        <taxon>Spiralia</taxon>
        <taxon>Lophotrochozoa</taxon>
        <taxon>Mollusca</taxon>
        <taxon>Cephalopoda</taxon>
        <taxon>Coleoidea</taxon>
        <taxon>Octopodiformes</taxon>
        <taxon>Octopoda</taxon>
        <taxon>Incirrata</taxon>
        <taxon>Octopodidae</taxon>
        <taxon>Octopus</taxon>
    </lineage>
</organism>
<accession>A0A0L8GMV5</accession>